<evidence type="ECO:0000313" key="8">
    <source>
        <dbReference type="EMBL" id="OQR68047.1"/>
    </source>
</evidence>
<organism evidence="8 9">
    <name type="scientific">Tropilaelaps mercedesae</name>
    <dbReference type="NCBI Taxonomy" id="418985"/>
    <lineage>
        <taxon>Eukaryota</taxon>
        <taxon>Metazoa</taxon>
        <taxon>Ecdysozoa</taxon>
        <taxon>Arthropoda</taxon>
        <taxon>Chelicerata</taxon>
        <taxon>Arachnida</taxon>
        <taxon>Acari</taxon>
        <taxon>Parasitiformes</taxon>
        <taxon>Mesostigmata</taxon>
        <taxon>Gamasina</taxon>
        <taxon>Dermanyssoidea</taxon>
        <taxon>Laelapidae</taxon>
        <taxon>Tropilaelaps</taxon>
    </lineage>
</organism>
<dbReference type="PROSITE" id="PS50262">
    <property type="entry name" value="G_PROTEIN_RECEP_F1_2"/>
    <property type="match status" value="1"/>
</dbReference>
<dbReference type="OrthoDB" id="6509034at2759"/>
<feature type="transmembrane region" description="Helical" evidence="6">
    <location>
        <begin position="41"/>
        <end position="61"/>
    </location>
</feature>
<sequence length="349" mass="39447">MDSATSIYPEALTTTSGFGSELPEDIYKLAKFRFGFRSARAVVNIAAIILSVAILVSSRWLHRPASPLFILNLHVLLVNILIAIVHLFFYGETVAIDKFAQSEFHCTALLAQFAAATALFVASLNLLTVAISHAIELYRPLIWLYSTRLSKRRAFGVIALEWFGAAIFFTYFYLPRTGFTSGACQSHSTEVFDTKALLIITTFVTAPFGLSWVLYCVLIISHCCRSPRYTDVSRNHLYTSLCVLITFSMGFLPDLIFAILFCEHCRLYGSDWDSYYLVMAGDMARTALISTKFVLDPIIYIWRIWEVRLSLLEMVLCRRRTKSKGRAESPENGRSISIISTSIIGYYEY</sequence>
<feature type="transmembrane region" description="Helical" evidence="6">
    <location>
        <begin position="241"/>
        <end position="261"/>
    </location>
</feature>
<dbReference type="Gene3D" id="1.20.1070.10">
    <property type="entry name" value="Rhodopsin 7-helix transmembrane proteins"/>
    <property type="match status" value="1"/>
</dbReference>
<feature type="transmembrane region" description="Helical" evidence="6">
    <location>
        <begin position="68"/>
        <end position="89"/>
    </location>
</feature>
<dbReference type="CDD" id="cd00637">
    <property type="entry name" value="7tm_classA_rhodopsin-like"/>
    <property type="match status" value="1"/>
</dbReference>
<feature type="transmembrane region" description="Helical" evidence="6">
    <location>
        <begin position="196"/>
        <end position="220"/>
    </location>
</feature>
<dbReference type="AlphaFoldDB" id="A0A1V9X3J0"/>
<feature type="transmembrane region" description="Helical" evidence="6">
    <location>
        <begin position="109"/>
        <end position="133"/>
    </location>
</feature>
<proteinExistence type="predicted"/>
<keyword evidence="4 6" id="KW-1133">Transmembrane helix</keyword>
<evidence type="ECO:0000256" key="1">
    <source>
        <dbReference type="ARBA" id="ARBA00004651"/>
    </source>
</evidence>
<keyword evidence="8" id="KW-0675">Receptor</keyword>
<feature type="transmembrane region" description="Helical" evidence="6">
    <location>
        <begin position="154"/>
        <end position="174"/>
    </location>
</feature>
<dbReference type="Proteomes" id="UP000192247">
    <property type="component" value="Unassembled WGS sequence"/>
</dbReference>
<dbReference type="PANTHER" id="PTHR22750">
    <property type="entry name" value="G-PROTEIN COUPLED RECEPTOR"/>
    <property type="match status" value="1"/>
</dbReference>
<protein>
    <submittedName>
        <fullName evidence="8">Adrenocorticotropic hormone receptor-like</fullName>
    </submittedName>
</protein>
<name>A0A1V9X3J0_9ACAR</name>
<reference evidence="8 9" key="1">
    <citation type="journal article" date="2017" name="Gigascience">
        <title>Draft genome of the honey bee ectoparasitic mite, Tropilaelaps mercedesae, is shaped by the parasitic life history.</title>
        <authorList>
            <person name="Dong X."/>
            <person name="Armstrong S.D."/>
            <person name="Xia D."/>
            <person name="Makepeace B.L."/>
            <person name="Darby A.C."/>
            <person name="Kadowaki T."/>
        </authorList>
    </citation>
    <scope>NUCLEOTIDE SEQUENCE [LARGE SCALE GENOMIC DNA]</scope>
    <source>
        <strain evidence="8">Wuxi-XJTLU</strain>
    </source>
</reference>
<evidence type="ECO:0000256" key="2">
    <source>
        <dbReference type="ARBA" id="ARBA00022475"/>
    </source>
</evidence>
<dbReference type="InterPro" id="IPR017452">
    <property type="entry name" value="GPCR_Rhodpsn_7TM"/>
</dbReference>
<evidence type="ECO:0000256" key="3">
    <source>
        <dbReference type="ARBA" id="ARBA00022692"/>
    </source>
</evidence>
<evidence type="ECO:0000259" key="7">
    <source>
        <dbReference type="PROSITE" id="PS50262"/>
    </source>
</evidence>
<accession>A0A1V9X3J0</accession>
<comment type="caution">
    <text evidence="8">The sequence shown here is derived from an EMBL/GenBank/DDBJ whole genome shotgun (WGS) entry which is preliminary data.</text>
</comment>
<dbReference type="InParanoid" id="A0A1V9X3J0"/>
<keyword evidence="5 6" id="KW-0472">Membrane</keyword>
<gene>
    <name evidence="8" type="ORF">BIW11_13156</name>
</gene>
<feature type="domain" description="G-protein coupled receptors family 1 profile" evidence="7">
    <location>
        <begin position="47"/>
        <end position="300"/>
    </location>
</feature>
<evidence type="ECO:0000256" key="4">
    <source>
        <dbReference type="ARBA" id="ARBA00022989"/>
    </source>
</evidence>
<dbReference type="SUPFAM" id="SSF81321">
    <property type="entry name" value="Family A G protein-coupled receptor-like"/>
    <property type="match status" value="1"/>
</dbReference>
<dbReference type="GO" id="GO:0005886">
    <property type="term" value="C:plasma membrane"/>
    <property type="evidence" value="ECO:0007669"/>
    <property type="project" value="UniProtKB-SubCell"/>
</dbReference>
<evidence type="ECO:0000256" key="5">
    <source>
        <dbReference type="ARBA" id="ARBA00023136"/>
    </source>
</evidence>
<evidence type="ECO:0000256" key="6">
    <source>
        <dbReference type="SAM" id="Phobius"/>
    </source>
</evidence>
<dbReference type="STRING" id="418985.A0A1V9X3J0"/>
<comment type="subcellular location">
    <subcellularLocation>
        <location evidence="1">Cell membrane</location>
        <topology evidence="1">Multi-pass membrane protein</topology>
    </subcellularLocation>
</comment>
<keyword evidence="2" id="KW-1003">Cell membrane</keyword>
<keyword evidence="9" id="KW-1185">Reference proteome</keyword>
<dbReference type="EMBL" id="MNPL01026289">
    <property type="protein sequence ID" value="OQR68047.1"/>
    <property type="molecule type" value="Genomic_DNA"/>
</dbReference>
<evidence type="ECO:0000313" key="9">
    <source>
        <dbReference type="Proteomes" id="UP000192247"/>
    </source>
</evidence>
<keyword evidence="3 6" id="KW-0812">Transmembrane</keyword>